<dbReference type="InterPro" id="IPR002931">
    <property type="entry name" value="Transglutaminase-like"/>
</dbReference>
<comment type="caution">
    <text evidence="2">The sequence shown here is derived from an EMBL/GenBank/DDBJ whole genome shotgun (WGS) entry which is preliminary data.</text>
</comment>
<dbReference type="AlphaFoldDB" id="A0A840I526"/>
<gene>
    <name evidence="2" type="ORF">GGQ59_001908</name>
</gene>
<dbReference type="Gene3D" id="3.10.620.30">
    <property type="match status" value="1"/>
</dbReference>
<protein>
    <submittedName>
        <fullName evidence="2">Transglutaminase-like putative cysteine protease</fullName>
    </submittedName>
</protein>
<dbReference type="Pfam" id="PF01841">
    <property type="entry name" value="Transglut_core"/>
    <property type="match status" value="1"/>
</dbReference>
<organism evidence="2 3">
    <name type="scientific">Parvularcula dongshanensis</name>
    <dbReference type="NCBI Taxonomy" id="1173995"/>
    <lineage>
        <taxon>Bacteria</taxon>
        <taxon>Pseudomonadati</taxon>
        <taxon>Pseudomonadota</taxon>
        <taxon>Alphaproteobacteria</taxon>
        <taxon>Parvularculales</taxon>
        <taxon>Parvularculaceae</taxon>
        <taxon>Parvularcula</taxon>
    </lineage>
</organism>
<keyword evidence="2" id="KW-0645">Protease</keyword>
<evidence type="ECO:0000313" key="2">
    <source>
        <dbReference type="EMBL" id="MBB4659383.1"/>
    </source>
</evidence>
<dbReference type="InterPro" id="IPR038765">
    <property type="entry name" value="Papain-like_cys_pep_sf"/>
</dbReference>
<dbReference type="PANTHER" id="PTHR33490:SF6">
    <property type="entry name" value="SLL1049 PROTEIN"/>
    <property type="match status" value="1"/>
</dbReference>
<evidence type="ECO:0000259" key="1">
    <source>
        <dbReference type="SMART" id="SM00460"/>
    </source>
</evidence>
<dbReference type="GO" id="GO:0008233">
    <property type="term" value="F:peptidase activity"/>
    <property type="evidence" value="ECO:0007669"/>
    <property type="project" value="UniProtKB-KW"/>
</dbReference>
<dbReference type="GO" id="GO:0006508">
    <property type="term" value="P:proteolysis"/>
    <property type="evidence" value="ECO:0007669"/>
    <property type="project" value="UniProtKB-KW"/>
</dbReference>
<name>A0A840I526_9PROT</name>
<evidence type="ECO:0000313" key="3">
    <source>
        <dbReference type="Proteomes" id="UP000563524"/>
    </source>
</evidence>
<dbReference type="Proteomes" id="UP000563524">
    <property type="component" value="Unassembled WGS sequence"/>
</dbReference>
<dbReference type="SMART" id="SM00460">
    <property type="entry name" value="TGc"/>
    <property type="match status" value="1"/>
</dbReference>
<dbReference type="SUPFAM" id="SSF54001">
    <property type="entry name" value="Cysteine proteinases"/>
    <property type="match status" value="1"/>
</dbReference>
<dbReference type="PANTHER" id="PTHR33490">
    <property type="entry name" value="BLR5614 PROTEIN-RELATED"/>
    <property type="match status" value="1"/>
</dbReference>
<dbReference type="EMBL" id="JACHOB010000003">
    <property type="protein sequence ID" value="MBB4659383.1"/>
    <property type="molecule type" value="Genomic_DNA"/>
</dbReference>
<proteinExistence type="predicted"/>
<sequence>MRLRLFPTTFDTQLVSRWRVSVNGEAVHPNLTDGCAVPEGVWSGDGPTEMLEIVAEGDVERSDDAGVVRGLKERTPTELFLRPTDLTTTNEAIRGLAEGARRPDRLDTLHTLAAAVRDAVDYRPETTDMATSAAEALAQKAGVCQDHAHVFCAAARHLGLPARYVAGYYLPGEDAGLSQTHGWAEGYAEGLGWVGFDVANRTCPTRDHVRVAIGLDASRAALISGAVAAPATGSSEERMTASVAISSQQQQ</sequence>
<reference evidence="2 3" key="1">
    <citation type="submission" date="2020-08" db="EMBL/GenBank/DDBJ databases">
        <title>Genomic Encyclopedia of Type Strains, Phase IV (KMG-IV): sequencing the most valuable type-strain genomes for metagenomic binning, comparative biology and taxonomic classification.</title>
        <authorList>
            <person name="Goeker M."/>
        </authorList>
    </citation>
    <scope>NUCLEOTIDE SEQUENCE [LARGE SCALE GENOMIC DNA]</scope>
    <source>
        <strain evidence="2 3">DSM 102850</strain>
    </source>
</reference>
<keyword evidence="3" id="KW-1185">Reference proteome</keyword>
<accession>A0A840I526</accession>
<feature type="domain" description="Transglutaminase-like" evidence="1">
    <location>
        <begin position="136"/>
        <end position="200"/>
    </location>
</feature>
<keyword evidence="2" id="KW-0378">Hydrolase</keyword>